<keyword evidence="3" id="KW-1185">Reference proteome</keyword>
<dbReference type="RefSeq" id="WP_176008537.1">
    <property type="nucleotide sequence ID" value="NZ_CP041372.2"/>
</dbReference>
<evidence type="ECO:0008006" key="4">
    <source>
        <dbReference type="Google" id="ProtNLM"/>
    </source>
</evidence>
<feature type="signal peptide" evidence="1">
    <location>
        <begin position="1"/>
        <end position="23"/>
    </location>
</feature>
<evidence type="ECO:0000313" key="3">
    <source>
        <dbReference type="Proteomes" id="UP000318138"/>
    </source>
</evidence>
<accession>A0A859FC29</accession>
<reference evidence="3" key="1">
    <citation type="submission" date="2019-07" db="EMBL/GenBank/DDBJ databases">
        <title>Bacillus alkalisoli sp. nov. isolated from saline soil.</title>
        <authorList>
            <person name="Sun J.-Q."/>
            <person name="Xu L."/>
        </authorList>
    </citation>
    <scope>NUCLEOTIDE SEQUENCE [LARGE SCALE GENOMIC DNA]</scope>
    <source>
        <strain evidence="3">M4U3P1</strain>
    </source>
</reference>
<evidence type="ECO:0000313" key="2">
    <source>
        <dbReference type="EMBL" id="QKS70500.1"/>
    </source>
</evidence>
<name>A0A859FC29_9BACI</name>
<dbReference type="PROSITE" id="PS51257">
    <property type="entry name" value="PROKAR_LIPOPROTEIN"/>
    <property type="match status" value="1"/>
</dbReference>
<dbReference type="EMBL" id="CP041372">
    <property type="protein sequence ID" value="QKS70500.1"/>
    <property type="molecule type" value="Genomic_DNA"/>
</dbReference>
<evidence type="ECO:0000256" key="1">
    <source>
        <dbReference type="SAM" id="SignalP"/>
    </source>
</evidence>
<protein>
    <recommendedName>
        <fullName evidence="4">DUF5067 domain-containing protein</fullName>
    </recommendedName>
</protein>
<sequence length="185" mass="20953">MRSIIYVLLSLTICLLIGCQDTANQPAPTEPNDNNQTADEFLSIRDFQDSFHGDNVKNDLLEITEGEEELTLSIEVAITQELLHKLQNTTNEFYYTFADLEGSNEVSEALEELPRPIEGQALIDSLNEESSHFIVQQELHIKNNVTQDQLDYLTNPANYELQTLDEERLPVHAIIGLDISTFDTL</sequence>
<feature type="chain" id="PRO_5038667611" description="DUF5067 domain-containing protein" evidence="1">
    <location>
        <begin position="24"/>
        <end position="185"/>
    </location>
</feature>
<gene>
    <name evidence="2" type="ORF">FLK61_27495</name>
</gene>
<dbReference type="AlphaFoldDB" id="A0A859FC29"/>
<organism evidence="2 3">
    <name type="scientific">Paenalkalicoccus suaedae</name>
    <dbReference type="NCBI Taxonomy" id="2592382"/>
    <lineage>
        <taxon>Bacteria</taxon>
        <taxon>Bacillati</taxon>
        <taxon>Bacillota</taxon>
        <taxon>Bacilli</taxon>
        <taxon>Bacillales</taxon>
        <taxon>Bacillaceae</taxon>
        <taxon>Paenalkalicoccus</taxon>
    </lineage>
</organism>
<dbReference type="KEGG" id="psua:FLK61_27495"/>
<proteinExistence type="predicted"/>
<keyword evidence="1" id="KW-0732">Signal</keyword>
<dbReference type="Proteomes" id="UP000318138">
    <property type="component" value="Chromosome"/>
</dbReference>